<evidence type="ECO:0000313" key="2">
    <source>
        <dbReference type="Proteomes" id="UP000032545"/>
    </source>
</evidence>
<name>A0A0D8BAB9_9ACTN</name>
<gene>
    <name evidence="1" type="ORF">FF36_04543</name>
</gene>
<protein>
    <submittedName>
        <fullName evidence="1">Cytidylate kinase</fullName>
        <ecNumber evidence="1">2.7.4.14</ecNumber>
    </submittedName>
</protein>
<keyword evidence="2" id="KW-1185">Reference proteome</keyword>
<keyword evidence="1" id="KW-0418">Kinase</keyword>
<dbReference type="RefSeq" id="WP_044887057.1">
    <property type="nucleotide sequence ID" value="NZ_JYFN01000042.1"/>
</dbReference>
<proteinExistence type="predicted"/>
<accession>A0A0D8BAB9</accession>
<dbReference type="PATRIC" id="fig|1502723.3.peg.4484"/>
<dbReference type="EMBL" id="JYFN01000042">
    <property type="protein sequence ID" value="KJE21203.1"/>
    <property type="molecule type" value="Genomic_DNA"/>
</dbReference>
<evidence type="ECO:0000313" key="1">
    <source>
        <dbReference type="EMBL" id="KJE21203.1"/>
    </source>
</evidence>
<reference evidence="1 2" key="2">
    <citation type="journal article" date="2016" name="Genome Announc.">
        <title>Permanent Draft Genome Sequences for Two Variants of Frankia sp. Strain CpI1, the First Frankia Strain Isolated from Root Nodules of Comptonia peregrina.</title>
        <authorList>
            <person name="Oshone R."/>
            <person name="Hurst S.G.IV."/>
            <person name="Abebe-Akele F."/>
            <person name="Simpson S."/>
            <person name="Morris K."/>
            <person name="Thomas W.K."/>
            <person name="Tisa L.S."/>
        </authorList>
    </citation>
    <scope>NUCLEOTIDE SEQUENCE [LARGE SCALE GENOMIC DNA]</scope>
    <source>
        <strain evidence="2">CpI1-S</strain>
    </source>
</reference>
<dbReference type="SUPFAM" id="SSF52540">
    <property type="entry name" value="P-loop containing nucleoside triphosphate hydrolases"/>
    <property type="match status" value="1"/>
</dbReference>
<organism evidence="1 2">
    <name type="scientific">Frankia torreyi</name>
    <dbReference type="NCBI Taxonomy" id="1856"/>
    <lineage>
        <taxon>Bacteria</taxon>
        <taxon>Bacillati</taxon>
        <taxon>Actinomycetota</taxon>
        <taxon>Actinomycetes</taxon>
        <taxon>Frankiales</taxon>
        <taxon>Frankiaceae</taxon>
        <taxon>Frankia</taxon>
    </lineage>
</organism>
<dbReference type="OrthoDB" id="3213334at2"/>
<dbReference type="InterPro" id="IPR027417">
    <property type="entry name" value="P-loop_NTPase"/>
</dbReference>
<reference evidence="2" key="1">
    <citation type="submission" date="2015-02" db="EMBL/GenBank/DDBJ databases">
        <title>Draft Genome of Frankia sp. CpI1-S.</title>
        <authorList>
            <person name="Oshone R.T."/>
            <person name="Ngom M."/>
            <person name="Ghodhbane-Gtari F."/>
            <person name="Gtari M."/>
            <person name="Morris K."/>
            <person name="Thomas K."/>
            <person name="Sen A."/>
            <person name="Tisa L.S."/>
        </authorList>
    </citation>
    <scope>NUCLEOTIDE SEQUENCE [LARGE SCALE GENOMIC DNA]</scope>
    <source>
        <strain evidence="2">CpI1-S</strain>
    </source>
</reference>
<sequence>MSTADRAKTEEILPDGANVAFAGLTAAGKTTHARLLASELGYGYVSATEVLLDILGTPVTAERAWLERYNEIQRARAGDAADEELDRRLLELAASRRRTVFDTWALAWLAPGPLVRIWIESDPPSRARKCLVSQTLTRLSLAECDALVREKDSHTRDSFARRHRFDLYVARDRYDLVLCNSHLIPTADRRSADRGIAVFAPIVHAAVTALLGGWPPEELARLKRLHPAEILRIGRLSTSRAAGTRCHPPF</sequence>
<dbReference type="EC" id="2.7.4.14" evidence="1"/>
<keyword evidence="1" id="KW-0808">Transferase</keyword>
<dbReference type="Pfam" id="PF13189">
    <property type="entry name" value="Cytidylate_kin2"/>
    <property type="match status" value="1"/>
</dbReference>
<comment type="caution">
    <text evidence="1">The sequence shown here is derived from an EMBL/GenBank/DDBJ whole genome shotgun (WGS) entry which is preliminary data.</text>
</comment>
<dbReference type="AlphaFoldDB" id="A0A0D8BAB9"/>
<dbReference type="Gene3D" id="3.40.50.300">
    <property type="entry name" value="P-loop containing nucleotide triphosphate hydrolases"/>
    <property type="match status" value="1"/>
</dbReference>
<dbReference type="Proteomes" id="UP000032545">
    <property type="component" value="Unassembled WGS sequence"/>
</dbReference>
<dbReference type="GO" id="GO:0016301">
    <property type="term" value="F:kinase activity"/>
    <property type="evidence" value="ECO:0007669"/>
    <property type="project" value="UniProtKB-KW"/>
</dbReference>